<gene>
    <name evidence="2" type="ORF">Tci_008466</name>
</gene>
<dbReference type="EMBL" id="BKCJ010000815">
    <property type="protein sequence ID" value="GEU36488.1"/>
    <property type="molecule type" value="Genomic_DNA"/>
</dbReference>
<organism evidence="2">
    <name type="scientific">Tanacetum cinerariifolium</name>
    <name type="common">Dalmatian daisy</name>
    <name type="synonym">Chrysanthemum cinerariifolium</name>
    <dbReference type="NCBI Taxonomy" id="118510"/>
    <lineage>
        <taxon>Eukaryota</taxon>
        <taxon>Viridiplantae</taxon>
        <taxon>Streptophyta</taxon>
        <taxon>Embryophyta</taxon>
        <taxon>Tracheophyta</taxon>
        <taxon>Spermatophyta</taxon>
        <taxon>Magnoliopsida</taxon>
        <taxon>eudicotyledons</taxon>
        <taxon>Gunneridae</taxon>
        <taxon>Pentapetalae</taxon>
        <taxon>asterids</taxon>
        <taxon>campanulids</taxon>
        <taxon>Asterales</taxon>
        <taxon>Asteraceae</taxon>
        <taxon>Asteroideae</taxon>
        <taxon>Anthemideae</taxon>
        <taxon>Anthemidinae</taxon>
        <taxon>Tanacetum</taxon>
    </lineage>
</organism>
<feature type="compositionally biased region" description="Acidic residues" evidence="1">
    <location>
        <begin position="322"/>
        <end position="336"/>
    </location>
</feature>
<name>A0A6L2JHL0_TANCI</name>
<evidence type="ECO:0000256" key="1">
    <source>
        <dbReference type="SAM" id="MobiDB-lite"/>
    </source>
</evidence>
<evidence type="ECO:0008006" key="3">
    <source>
        <dbReference type="Google" id="ProtNLM"/>
    </source>
</evidence>
<feature type="region of interest" description="Disordered" evidence="1">
    <location>
        <begin position="141"/>
        <end position="167"/>
    </location>
</feature>
<accession>A0A6L2JHL0</accession>
<comment type="caution">
    <text evidence="2">The sequence shown here is derived from an EMBL/GenBank/DDBJ whole genome shotgun (WGS) entry which is preliminary data.</text>
</comment>
<evidence type="ECO:0000313" key="2">
    <source>
        <dbReference type="EMBL" id="GEU36488.1"/>
    </source>
</evidence>
<sequence>MTTTFKNSFITERVNIVRNKHVNTAMPKAVLNVVKGNEVYVVKALACWVWKPKTKVIDHVSKHNSASITLKKFDYIDAQGGSKFIQIFLNKQLDGMPTQKEKYDVSFQTKNVFANMKRNGKGFSSKETPFFPTMVGPNKVQMDKGSAQTTNTQHTPTFDMPPSKPKNLGNLRERLLRRHDTMRDTSAHTRYERVSKMSSDSLLVGVNTPRSDEDKLKHLELMKFCTTLQKKDLDLEDKLKRTKIAQQTMIDCLERRVKKIENKQRSRTHKLKRLYKVGLTARVISSSDDEALDKEDTSKQGRLDEIDADEDIAMVSTHEDVVQDEGIEDVGEEEVVESTKKDEVKTTQESSSKIEGDELEQERSKKQKVKDDKESEELKKCLEIIPDDGDDVTIDATPLSSKSPTIVDYKIYKEGKKNYF</sequence>
<reference evidence="2" key="1">
    <citation type="journal article" date="2019" name="Sci. Rep.">
        <title>Draft genome of Tanacetum cinerariifolium, the natural source of mosquito coil.</title>
        <authorList>
            <person name="Yamashiro T."/>
            <person name="Shiraishi A."/>
            <person name="Satake H."/>
            <person name="Nakayama K."/>
        </authorList>
    </citation>
    <scope>NUCLEOTIDE SEQUENCE</scope>
</reference>
<feature type="compositionally biased region" description="Basic and acidic residues" evidence="1">
    <location>
        <begin position="337"/>
        <end position="376"/>
    </location>
</feature>
<dbReference type="AlphaFoldDB" id="A0A6L2JHL0"/>
<feature type="compositionally biased region" description="Polar residues" evidence="1">
    <location>
        <begin position="146"/>
        <end position="156"/>
    </location>
</feature>
<proteinExistence type="predicted"/>
<protein>
    <recommendedName>
        <fullName evidence="3">Retrovirus-related Pol polyprotein from transposon TNT 1-94</fullName>
    </recommendedName>
</protein>
<feature type="region of interest" description="Disordered" evidence="1">
    <location>
        <begin position="319"/>
        <end position="376"/>
    </location>
</feature>